<reference evidence="2 3" key="1">
    <citation type="journal article" date="2018" name="Front. Plant Sci.">
        <title>Red Clover (Trifolium pratense) and Zigzag Clover (T. medium) - A Picture of Genomic Similarities and Differences.</title>
        <authorList>
            <person name="Dluhosova J."/>
            <person name="Istvanek J."/>
            <person name="Nedelnik J."/>
            <person name="Repkova J."/>
        </authorList>
    </citation>
    <scope>NUCLEOTIDE SEQUENCE [LARGE SCALE GENOMIC DNA]</scope>
    <source>
        <strain evidence="3">cv. 10/8</strain>
        <tissue evidence="2">Leaf</tissue>
    </source>
</reference>
<evidence type="ECO:0000313" key="2">
    <source>
        <dbReference type="EMBL" id="MCI68044.1"/>
    </source>
</evidence>
<protein>
    <submittedName>
        <fullName evidence="2">Uncharacterized protein</fullName>
    </submittedName>
</protein>
<accession>A0A392U5M6</accession>
<organism evidence="2 3">
    <name type="scientific">Trifolium medium</name>
    <dbReference type="NCBI Taxonomy" id="97028"/>
    <lineage>
        <taxon>Eukaryota</taxon>
        <taxon>Viridiplantae</taxon>
        <taxon>Streptophyta</taxon>
        <taxon>Embryophyta</taxon>
        <taxon>Tracheophyta</taxon>
        <taxon>Spermatophyta</taxon>
        <taxon>Magnoliopsida</taxon>
        <taxon>eudicotyledons</taxon>
        <taxon>Gunneridae</taxon>
        <taxon>Pentapetalae</taxon>
        <taxon>rosids</taxon>
        <taxon>fabids</taxon>
        <taxon>Fabales</taxon>
        <taxon>Fabaceae</taxon>
        <taxon>Papilionoideae</taxon>
        <taxon>50 kb inversion clade</taxon>
        <taxon>NPAAA clade</taxon>
        <taxon>Hologalegina</taxon>
        <taxon>IRL clade</taxon>
        <taxon>Trifolieae</taxon>
        <taxon>Trifolium</taxon>
    </lineage>
</organism>
<keyword evidence="3" id="KW-1185">Reference proteome</keyword>
<dbReference type="AlphaFoldDB" id="A0A392U5M6"/>
<name>A0A392U5M6_9FABA</name>
<dbReference type="EMBL" id="LXQA010729548">
    <property type="protein sequence ID" value="MCI68044.1"/>
    <property type="molecule type" value="Genomic_DNA"/>
</dbReference>
<feature type="non-terminal residue" evidence="2">
    <location>
        <position position="80"/>
    </location>
</feature>
<sequence length="80" mass="8925">MQGRRVARELIFDPEIEKTTKANRKVDRLAREAARVASATHEISEEDVSSPHTSDDETNIMAEANPPPPPPRRTLGDYGQ</sequence>
<proteinExistence type="predicted"/>
<feature type="region of interest" description="Disordered" evidence="1">
    <location>
        <begin position="37"/>
        <end position="80"/>
    </location>
</feature>
<evidence type="ECO:0000313" key="3">
    <source>
        <dbReference type="Proteomes" id="UP000265520"/>
    </source>
</evidence>
<evidence type="ECO:0000256" key="1">
    <source>
        <dbReference type="SAM" id="MobiDB-lite"/>
    </source>
</evidence>
<dbReference type="Proteomes" id="UP000265520">
    <property type="component" value="Unassembled WGS sequence"/>
</dbReference>
<comment type="caution">
    <text evidence="2">The sequence shown here is derived from an EMBL/GenBank/DDBJ whole genome shotgun (WGS) entry which is preliminary data.</text>
</comment>